<evidence type="ECO:0000313" key="2">
    <source>
        <dbReference type="EMBL" id="KAF5230011.1"/>
    </source>
</evidence>
<dbReference type="Proteomes" id="UP000537989">
    <property type="component" value="Unassembled WGS sequence"/>
</dbReference>
<sequence>MVKEYFLAPNYTTAAPPEGPIKLGTILRNIAEFEPLNQVVETIPATQLYPVDVKEQFEISLHELHSVNLNLKARALGLLGLGTGASIERVKGNNDVISCHRLETLSFNPTDSYIEASMEDSNVKRFMRSSRFRKPIYMVTGLKIARAAFRTSSTNSLVAVEHDTSLLPPGAPVAVGGTVRCSISDDQGEKWDRSTDFILAFKVKKIWLDRKNKVKQEGYRKMVVMQGETSVGESPFAVRSDDDLTPEEVEEMFSQAED</sequence>
<name>A0AAN5Z2E0_FUSAU</name>
<feature type="region of interest" description="Disordered" evidence="1">
    <location>
        <begin position="233"/>
        <end position="258"/>
    </location>
</feature>
<comment type="caution">
    <text evidence="2">The sequence shown here is derived from an EMBL/GenBank/DDBJ whole genome shotgun (WGS) entry which is preliminary data.</text>
</comment>
<protein>
    <submittedName>
        <fullName evidence="2">Uncharacterized protein</fullName>
    </submittedName>
</protein>
<organism evidence="2 3">
    <name type="scientific">Fusarium austroamericanum</name>
    <dbReference type="NCBI Taxonomy" id="282268"/>
    <lineage>
        <taxon>Eukaryota</taxon>
        <taxon>Fungi</taxon>
        <taxon>Dikarya</taxon>
        <taxon>Ascomycota</taxon>
        <taxon>Pezizomycotina</taxon>
        <taxon>Sordariomycetes</taxon>
        <taxon>Hypocreomycetidae</taxon>
        <taxon>Hypocreales</taxon>
        <taxon>Nectriaceae</taxon>
        <taxon>Fusarium</taxon>
    </lineage>
</organism>
<evidence type="ECO:0000313" key="3">
    <source>
        <dbReference type="Proteomes" id="UP000537989"/>
    </source>
</evidence>
<accession>A0AAN5Z2E0</accession>
<keyword evidence="3" id="KW-1185">Reference proteome</keyword>
<evidence type="ECO:0000256" key="1">
    <source>
        <dbReference type="SAM" id="MobiDB-lite"/>
    </source>
</evidence>
<proteinExistence type="predicted"/>
<feature type="compositionally biased region" description="Acidic residues" evidence="1">
    <location>
        <begin position="243"/>
        <end position="258"/>
    </location>
</feature>
<dbReference type="AlphaFoldDB" id="A0AAN5Z2E0"/>
<reference evidence="2 3" key="1">
    <citation type="submission" date="2020-02" db="EMBL/GenBank/DDBJ databases">
        <title>Identification and distribution of gene clusters putatively required for synthesis of sphingolipid metabolism inhibitors in phylogenetically diverse species of the filamentous fungus Fusarium.</title>
        <authorList>
            <person name="Kim H.-S."/>
            <person name="Busman M."/>
            <person name="Brown D.W."/>
            <person name="Divon H."/>
            <person name="Uhlig S."/>
            <person name="Proctor R.H."/>
        </authorList>
    </citation>
    <scope>NUCLEOTIDE SEQUENCE [LARGE SCALE GENOMIC DNA]</scope>
    <source>
        <strain evidence="2 3">NRRL 2903</strain>
    </source>
</reference>
<gene>
    <name evidence="2" type="ORF">FAUST_10050</name>
</gene>
<dbReference type="EMBL" id="JAAMOD010000370">
    <property type="protein sequence ID" value="KAF5230011.1"/>
    <property type="molecule type" value="Genomic_DNA"/>
</dbReference>